<dbReference type="NCBIfam" id="NF033516">
    <property type="entry name" value="transpos_IS3"/>
    <property type="match status" value="1"/>
</dbReference>
<reference evidence="3" key="2">
    <citation type="journal article" date="2020" name="Int. J. Syst. Evol. Microbiol.">
        <title>Genome-based classification of Acidihalobacter prosperus F5 (=DSM 105917=JCM 32255) as Acidihalobacter yilgarnensis sp. nov.</title>
        <authorList>
            <person name="Khaleque H.N."/>
            <person name="Gonzalez C."/>
            <person name="Johnson D.B."/>
            <person name="Kaksonen A.H."/>
            <person name="Holmes D.S."/>
            <person name="Watkin E.L.J."/>
        </authorList>
    </citation>
    <scope>NUCLEOTIDE SEQUENCE</scope>
    <source>
        <strain evidence="3">F5</strain>
    </source>
</reference>
<dbReference type="EMBL" id="CP017415">
    <property type="protein sequence ID" value="AOU99298.1"/>
    <property type="molecule type" value="Genomic_DNA"/>
</dbReference>
<dbReference type="AlphaFoldDB" id="A0A1D8IMX2"/>
<dbReference type="Pfam" id="PF00665">
    <property type="entry name" value="rve"/>
    <property type="match status" value="1"/>
</dbReference>
<protein>
    <submittedName>
        <fullName evidence="3">Integrase</fullName>
    </submittedName>
</protein>
<evidence type="ECO:0000313" key="4">
    <source>
        <dbReference type="EMBL" id="AOU98911.1"/>
    </source>
</evidence>
<sequence length="274" mass="32323">MIDRQDPLPVRRQCALLDLPRSTFYRVAKPVTDEELELMALIDRCHLKYPFYGSRRIHDWLEDQGHRVNRKRVQRLMRTMDLRAQYPKRNLSLANQAHKVYPYLLRDRVIDRPNQVWATDVTYIPMARGFVYLVAIMDWHSRKVLSWRVSNTLDVSFCVDALEEAIEAYGAPEIFNTDQGSQFTSEAFTGVLKHHGIRISMDGKGRWVDNVFVERLWRSVKYEEVYLKAYDNIADARRSLGRYLAFYNAERRHQSLDRRTPDSVYYESAARLAA</sequence>
<dbReference type="InterPro" id="IPR036397">
    <property type="entry name" value="RNaseH_sf"/>
</dbReference>
<evidence type="ECO:0000313" key="2">
    <source>
        <dbReference type="EMBL" id="AOU97226.1"/>
    </source>
</evidence>
<dbReference type="PANTHER" id="PTHR46889:SF4">
    <property type="entry name" value="TRANSPOSASE INSO FOR INSERTION SEQUENCE ELEMENT IS911B-RELATED"/>
    <property type="match status" value="1"/>
</dbReference>
<dbReference type="GO" id="GO:0003676">
    <property type="term" value="F:nucleic acid binding"/>
    <property type="evidence" value="ECO:0007669"/>
    <property type="project" value="InterPro"/>
</dbReference>
<dbReference type="InterPro" id="IPR050900">
    <property type="entry name" value="Transposase_IS3/IS150/IS904"/>
</dbReference>
<dbReference type="EMBL" id="CP017415">
    <property type="protein sequence ID" value="AOU98930.1"/>
    <property type="molecule type" value="Genomic_DNA"/>
</dbReference>
<dbReference type="Gene3D" id="3.30.420.10">
    <property type="entry name" value="Ribonuclease H-like superfamily/Ribonuclease H"/>
    <property type="match status" value="1"/>
</dbReference>
<name>A0A1D8IMX2_9GAMM</name>
<dbReference type="KEGG" id="aprs:BI364_13955"/>
<proteinExistence type="predicted"/>
<dbReference type="SUPFAM" id="SSF53098">
    <property type="entry name" value="Ribonuclease H-like"/>
    <property type="match status" value="1"/>
</dbReference>
<accession>A0A1D8IMX2</accession>
<dbReference type="Pfam" id="PF13276">
    <property type="entry name" value="HTH_21"/>
    <property type="match status" value="1"/>
</dbReference>
<evidence type="ECO:0000313" key="3">
    <source>
        <dbReference type="EMBL" id="AOU97807.1"/>
    </source>
</evidence>
<dbReference type="KEGG" id="aprs:BI364_16395"/>
<reference evidence="7" key="1">
    <citation type="submission" date="2016-09" db="EMBL/GenBank/DDBJ databases">
        <title>Acidihalobacter prosperus F5.</title>
        <authorList>
            <person name="Khaleque H.N."/>
            <person name="Ramsay J.P."/>
            <person name="Kaksonen A.H."/>
            <person name="Boxall N.J."/>
            <person name="Watkin E.L.J."/>
        </authorList>
    </citation>
    <scope>NUCLEOTIDE SEQUENCE [LARGE SCALE GENOMIC DNA]</scope>
    <source>
        <strain evidence="7">F5</strain>
    </source>
</reference>
<feature type="domain" description="Integrase catalytic" evidence="1">
    <location>
        <begin position="109"/>
        <end position="269"/>
    </location>
</feature>
<dbReference type="InterPro" id="IPR025948">
    <property type="entry name" value="HTH-like_dom"/>
</dbReference>
<dbReference type="EMBL" id="CP017415">
    <property type="protein sequence ID" value="AOU98911.1"/>
    <property type="molecule type" value="Genomic_DNA"/>
</dbReference>
<dbReference type="EMBL" id="CP017415">
    <property type="protein sequence ID" value="AOU97807.1"/>
    <property type="molecule type" value="Genomic_DNA"/>
</dbReference>
<evidence type="ECO:0000259" key="1">
    <source>
        <dbReference type="PROSITE" id="PS50994"/>
    </source>
</evidence>
<gene>
    <name evidence="2" type="ORF">BI364_03745</name>
    <name evidence="3" type="ORF">BI364_07365</name>
    <name evidence="4" type="ORF">BI364_13955</name>
    <name evidence="5" type="ORF">BI364_14060</name>
    <name evidence="6" type="ORF">BI364_16395</name>
</gene>
<dbReference type="KEGG" id="aprs:BI364_07365"/>
<evidence type="ECO:0000313" key="6">
    <source>
        <dbReference type="EMBL" id="AOU99298.1"/>
    </source>
</evidence>
<dbReference type="InterPro" id="IPR048020">
    <property type="entry name" value="Transpos_IS3"/>
</dbReference>
<dbReference type="InterPro" id="IPR001584">
    <property type="entry name" value="Integrase_cat-core"/>
</dbReference>
<organism evidence="3 7">
    <name type="scientific">Acidihalobacter yilgarnensis</name>
    <dbReference type="NCBI Taxonomy" id="2819280"/>
    <lineage>
        <taxon>Bacteria</taxon>
        <taxon>Pseudomonadati</taxon>
        <taxon>Pseudomonadota</taxon>
        <taxon>Gammaproteobacteria</taxon>
        <taxon>Chromatiales</taxon>
        <taxon>Ectothiorhodospiraceae</taxon>
        <taxon>Acidihalobacter</taxon>
    </lineage>
</organism>
<dbReference type="KEGG" id="aprs:BI364_14060"/>
<dbReference type="Proteomes" id="UP000095401">
    <property type="component" value="Chromosome"/>
</dbReference>
<dbReference type="PROSITE" id="PS50994">
    <property type="entry name" value="INTEGRASE"/>
    <property type="match status" value="1"/>
</dbReference>
<dbReference type="EMBL" id="CP017415">
    <property type="protein sequence ID" value="AOU97226.1"/>
    <property type="molecule type" value="Genomic_DNA"/>
</dbReference>
<keyword evidence="7" id="KW-1185">Reference proteome</keyword>
<dbReference type="PANTHER" id="PTHR46889">
    <property type="entry name" value="TRANSPOSASE INSF FOR INSERTION SEQUENCE IS3B-RELATED"/>
    <property type="match status" value="1"/>
</dbReference>
<dbReference type="GO" id="GO:0015074">
    <property type="term" value="P:DNA integration"/>
    <property type="evidence" value="ECO:0007669"/>
    <property type="project" value="InterPro"/>
</dbReference>
<dbReference type="InterPro" id="IPR012337">
    <property type="entry name" value="RNaseH-like_sf"/>
</dbReference>
<evidence type="ECO:0000313" key="7">
    <source>
        <dbReference type="Proteomes" id="UP000095401"/>
    </source>
</evidence>
<dbReference type="KEGG" id="aprs:BI364_03745"/>
<evidence type="ECO:0000313" key="5">
    <source>
        <dbReference type="EMBL" id="AOU98930.1"/>
    </source>
</evidence>